<feature type="compositionally biased region" description="Basic residues" evidence="1">
    <location>
        <begin position="216"/>
        <end position="229"/>
    </location>
</feature>
<name>A0A402BCV6_9CHLR</name>
<keyword evidence="3" id="KW-1185">Reference proteome</keyword>
<dbReference type="EMBL" id="BIFT01000002">
    <property type="protein sequence ID" value="GCE29195.1"/>
    <property type="molecule type" value="Genomic_DNA"/>
</dbReference>
<sequence length="241" mass="26751">MCRRCVAKRGVGIGDAGAEVAMHLDAAYVQTADGCPAAVCCFVSLASTVWRVRWSREQVELLCALCRIRQQQGVRSLAIQCNVPVWVWIYWGEAYGVGVGQVQRAMQTWAQRRFPGRMKEIKHAARHLVELVNNDTEGGRRLAQREVEAWFSSGAHDMDELTDRLWRVYQITMALHIFSLAVPPVAKYADVFPSVEPAASGEVSLVDGPAGVSVKSRSKEKHQRVRRRTFGGEEHSGGESG</sequence>
<gene>
    <name evidence="2" type="ORF">KDA_46790</name>
</gene>
<comment type="caution">
    <text evidence="2">The sequence shown here is derived from an EMBL/GenBank/DDBJ whole genome shotgun (WGS) entry which is preliminary data.</text>
</comment>
<feature type="region of interest" description="Disordered" evidence="1">
    <location>
        <begin position="206"/>
        <end position="241"/>
    </location>
</feature>
<reference evidence="3" key="1">
    <citation type="submission" date="2018-12" db="EMBL/GenBank/DDBJ databases">
        <title>Tengunoibacter tsumagoiensis gen. nov., sp. nov., Dictyobacter kobayashii sp. nov., D. alpinus sp. nov., and D. joshuensis sp. nov. and description of Dictyobacteraceae fam. nov. within the order Ktedonobacterales isolated from Tengu-no-mugimeshi.</title>
        <authorList>
            <person name="Wang C.M."/>
            <person name="Zheng Y."/>
            <person name="Sakai Y."/>
            <person name="Toyoda A."/>
            <person name="Minakuchi Y."/>
            <person name="Abe K."/>
            <person name="Yokota A."/>
            <person name="Yabe S."/>
        </authorList>
    </citation>
    <scope>NUCLEOTIDE SEQUENCE [LARGE SCALE GENOMIC DNA]</scope>
    <source>
        <strain evidence="3">Uno16</strain>
    </source>
</reference>
<dbReference type="Proteomes" id="UP000287171">
    <property type="component" value="Unassembled WGS sequence"/>
</dbReference>
<protein>
    <submittedName>
        <fullName evidence="2">Uncharacterized protein</fullName>
    </submittedName>
</protein>
<evidence type="ECO:0000256" key="1">
    <source>
        <dbReference type="SAM" id="MobiDB-lite"/>
    </source>
</evidence>
<dbReference type="AlphaFoldDB" id="A0A402BCV6"/>
<organism evidence="2 3">
    <name type="scientific">Dictyobacter alpinus</name>
    <dbReference type="NCBI Taxonomy" id="2014873"/>
    <lineage>
        <taxon>Bacteria</taxon>
        <taxon>Bacillati</taxon>
        <taxon>Chloroflexota</taxon>
        <taxon>Ktedonobacteria</taxon>
        <taxon>Ktedonobacterales</taxon>
        <taxon>Dictyobacteraceae</taxon>
        <taxon>Dictyobacter</taxon>
    </lineage>
</organism>
<proteinExistence type="predicted"/>
<evidence type="ECO:0000313" key="2">
    <source>
        <dbReference type="EMBL" id="GCE29195.1"/>
    </source>
</evidence>
<accession>A0A402BCV6</accession>
<evidence type="ECO:0000313" key="3">
    <source>
        <dbReference type="Proteomes" id="UP000287171"/>
    </source>
</evidence>
<feature type="compositionally biased region" description="Basic and acidic residues" evidence="1">
    <location>
        <begin position="230"/>
        <end position="241"/>
    </location>
</feature>